<comment type="catalytic activity">
    <reaction evidence="8">
        <text>L-2,4-diaminobutanoate + 2-oxoglutarate = L-aspartate 4-semialdehyde + L-glutamate</text>
        <dbReference type="Rhea" id="RHEA:11160"/>
        <dbReference type="ChEBI" id="CHEBI:16810"/>
        <dbReference type="ChEBI" id="CHEBI:29985"/>
        <dbReference type="ChEBI" id="CHEBI:58761"/>
        <dbReference type="ChEBI" id="CHEBI:537519"/>
        <dbReference type="EC" id="2.6.1.76"/>
    </reaction>
</comment>
<dbReference type="InterPro" id="IPR005814">
    <property type="entry name" value="Aminotrans_3"/>
</dbReference>
<evidence type="ECO:0000313" key="10">
    <source>
        <dbReference type="EMBL" id="RVT53595.1"/>
    </source>
</evidence>
<dbReference type="PROSITE" id="PS00600">
    <property type="entry name" value="AA_TRANSFER_CLASS_3"/>
    <property type="match status" value="1"/>
</dbReference>
<dbReference type="Gene3D" id="3.40.640.10">
    <property type="entry name" value="Type I PLP-dependent aspartate aminotransferase-like (Major domain)"/>
    <property type="match status" value="1"/>
</dbReference>
<keyword evidence="11" id="KW-1185">Reference proteome</keyword>
<dbReference type="SUPFAM" id="SSF53383">
    <property type="entry name" value="PLP-dependent transferases"/>
    <property type="match status" value="1"/>
</dbReference>
<comment type="cofactor">
    <cofactor evidence="1">
        <name>pyridoxal 5'-phosphate</name>
        <dbReference type="ChEBI" id="CHEBI:597326"/>
    </cofactor>
</comment>
<proteinExistence type="inferred from homology"/>
<evidence type="ECO:0000256" key="4">
    <source>
        <dbReference type="ARBA" id="ARBA00014798"/>
    </source>
</evidence>
<dbReference type="FunFam" id="3.40.640.10:FF:000004">
    <property type="entry name" value="Acetylornithine aminotransferase"/>
    <property type="match status" value="1"/>
</dbReference>
<comment type="pathway">
    <text evidence="2">Amine and polyamine biosynthesis; ectoine biosynthesis; L-ectoine from L-aspartate 4-semialdehyde: step 1/3.</text>
</comment>
<evidence type="ECO:0000256" key="7">
    <source>
        <dbReference type="ARBA" id="ARBA00022898"/>
    </source>
</evidence>
<evidence type="ECO:0000256" key="3">
    <source>
        <dbReference type="ARBA" id="ARBA00013155"/>
    </source>
</evidence>
<dbReference type="InterPro" id="IPR049704">
    <property type="entry name" value="Aminotrans_3_PPA_site"/>
</dbReference>
<keyword evidence="6 10" id="KW-0808">Transferase</keyword>
<evidence type="ECO:0000256" key="9">
    <source>
        <dbReference type="RuleBase" id="RU003560"/>
    </source>
</evidence>
<dbReference type="GO" id="GO:0045303">
    <property type="term" value="F:diaminobutyrate-2-oxoglutarate transaminase activity"/>
    <property type="evidence" value="ECO:0007669"/>
    <property type="project" value="UniProtKB-EC"/>
</dbReference>
<dbReference type="PANTHER" id="PTHR11986">
    <property type="entry name" value="AMINOTRANSFERASE CLASS III"/>
    <property type="match status" value="1"/>
</dbReference>
<evidence type="ECO:0000256" key="2">
    <source>
        <dbReference type="ARBA" id="ARBA00004946"/>
    </source>
</evidence>
<dbReference type="GO" id="GO:0042802">
    <property type="term" value="F:identical protein binding"/>
    <property type="evidence" value="ECO:0007669"/>
    <property type="project" value="TreeGrafter"/>
</dbReference>
<keyword evidence="5 10" id="KW-0032">Aminotransferase</keyword>
<evidence type="ECO:0000256" key="6">
    <source>
        <dbReference type="ARBA" id="ARBA00022679"/>
    </source>
</evidence>
<evidence type="ECO:0000313" key="11">
    <source>
        <dbReference type="Proteomes" id="UP000288178"/>
    </source>
</evidence>
<name>A0A3S3SEG4_9BURK</name>
<dbReference type="PANTHER" id="PTHR11986:SF79">
    <property type="entry name" value="ACETYLORNITHINE AMINOTRANSFERASE, MITOCHONDRIAL"/>
    <property type="match status" value="1"/>
</dbReference>
<dbReference type="PIRSF" id="PIRSF000521">
    <property type="entry name" value="Transaminase_4ab_Lys_Orn"/>
    <property type="match status" value="1"/>
</dbReference>
<dbReference type="OrthoDB" id="3398487at2"/>
<dbReference type="Pfam" id="PF00202">
    <property type="entry name" value="Aminotran_3"/>
    <property type="match status" value="1"/>
</dbReference>
<reference evidence="10 11" key="1">
    <citation type="submission" date="2019-01" db="EMBL/GenBank/DDBJ databases">
        <authorList>
            <person name="Chen W.-M."/>
        </authorList>
    </citation>
    <scope>NUCLEOTIDE SEQUENCE [LARGE SCALE GENOMIC DNA]</scope>
    <source>
        <strain evidence="10 11">ICH-3</strain>
    </source>
</reference>
<sequence length="403" mass="41757">MTLAPPVAACHETPDTTALMHVADRPDAVFTRGRGSWLFDSAGRSWLDLVQGWAVNTLGHAPQEIADALAVQSRRLLQPGPGLHNDRAAALAQRLADLSGLARAFFTSSGAEANEGAIKLARKFGQVHRGGAHEIITFEGAFHGRTLATMSASGKPGFERLFEPKVPGFPKARLNDLASVQALIGPRTVAVMLEPIQGEAGVIEATPGFLQALRALCDAQGLLLILDEVQTGIGRTGTLFAFEHAGVRPDILTLGKGLGGGVPIGALLAREAVCCFAPGDQGGTYSGNPLMCAVALAVLDAVTAPGFLAGVTARGAQLRTGLDTLAHRLGAPPPEGRGLMLALSLPSPDGATRAATAGLARASASRPGLLVNAVRPHRLRFVPALNVSADELNLALSLLDRVV</sequence>
<evidence type="ECO:0000256" key="8">
    <source>
        <dbReference type="ARBA" id="ARBA00049111"/>
    </source>
</evidence>
<dbReference type="EMBL" id="SACT01000001">
    <property type="protein sequence ID" value="RVT53595.1"/>
    <property type="molecule type" value="Genomic_DNA"/>
</dbReference>
<dbReference type="EC" id="2.6.1.76" evidence="3"/>
<dbReference type="InterPro" id="IPR015422">
    <property type="entry name" value="PyrdxlP-dep_Trfase_small"/>
</dbReference>
<comment type="caution">
    <text evidence="10">The sequence shown here is derived from an EMBL/GenBank/DDBJ whole genome shotgun (WGS) entry which is preliminary data.</text>
</comment>
<dbReference type="InterPro" id="IPR015421">
    <property type="entry name" value="PyrdxlP-dep_Trfase_major"/>
</dbReference>
<organism evidence="10 11">
    <name type="scientific">Rubrivivax albus</name>
    <dbReference type="NCBI Taxonomy" id="2499835"/>
    <lineage>
        <taxon>Bacteria</taxon>
        <taxon>Pseudomonadati</taxon>
        <taxon>Pseudomonadota</taxon>
        <taxon>Betaproteobacteria</taxon>
        <taxon>Burkholderiales</taxon>
        <taxon>Sphaerotilaceae</taxon>
        <taxon>Rubrivivax</taxon>
    </lineage>
</organism>
<dbReference type="InterPro" id="IPR050103">
    <property type="entry name" value="Class-III_PLP-dep_AT"/>
</dbReference>
<dbReference type="InterPro" id="IPR015424">
    <property type="entry name" value="PyrdxlP-dep_Trfase"/>
</dbReference>
<dbReference type="AlphaFoldDB" id="A0A3S3SEG4"/>
<evidence type="ECO:0000256" key="1">
    <source>
        <dbReference type="ARBA" id="ARBA00001933"/>
    </source>
</evidence>
<accession>A0A3S3SEG4</accession>
<dbReference type="Proteomes" id="UP000288178">
    <property type="component" value="Unassembled WGS sequence"/>
</dbReference>
<protein>
    <recommendedName>
        <fullName evidence="4">Diaminobutyrate--2-oxoglutarate transaminase</fullName>
        <ecNumber evidence="3">2.6.1.76</ecNumber>
    </recommendedName>
</protein>
<dbReference type="CDD" id="cd00610">
    <property type="entry name" value="OAT_like"/>
    <property type="match status" value="1"/>
</dbReference>
<comment type="similarity">
    <text evidence="9">Belongs to the class-III pyridoxal-phosphate-dependent aminotransferase family.</text>
</comment>
<dbReference type="Gene3D" id="3.90.1150.10">
    <property type="entry name" value="Aspartate Aminotransferase, domain 1"/>
    <property type="match status" value="1"/>
</dbReference>
<evidence type="ECO:0000256" key="5">
    <source>
        <dbReference type="ARBA" id="ARBA00022576"/>
    </source>
</evidence>
<gene>
    <name evidence="10" type="ORF">ENE75_01460</name>
</gene>
<dbReference type="GO" id="GO:0030170">
    <property type="term" value="F:pyridoxal phosphate binding"/>
    <property type="evidence" value="ECO:0007669"/>
    <property type="project" value="InterPro"/>
</dbReference>
<keyword evidence="7 9" id="KW-0663">Pyridoxal phosphate</keyword>
<dbReference type="RefSeq" id="WP_128194905.1">
    <property type="nucleotide sequence ID" value="NZ_SACT01000001.1"/>
</dbReference>